<dbReference type="AlphaFoldDB" id="A0A3S9PYM4"/>
<dbReference type="RefSeq" id="WP_126704254.1">
    <property type="nucleotide sequence ID" value="NZ_CP034593.1"/>
</dbReference>
<proteinExistence type="predicted"/>
<protein>
    <submittedName>
        <fullName evidence="1">Uncharacterized protein</fullName>
    </submittedName>
</protein>
<accession>A0A3S9PYM4</accession>
<evidence type="ECO:0000313" key="2">
    <source>
        <dbReference type="Proteomes" id="UP000280344"/>
    </source>
</evidence>
<dbReference type="OrthoDB" id="3249486at2"/>
<sequence>MYGSDPELDALYDSCEGGDMAACDELYFNSGYGTEYEEFAITCGGTDTDNYGSCDSSGSTNGSGAMNYGDDAALDALYDECEGGDLAACDTMWWDSEIGSEYEEFAETCGGRTDYAAGTCEIREETGTL</sequence>
<dbReference type="KEGG" id="flh:EJ997_09005"/>
<name>A0A3S9PYM4_9ACTO</name>
<organism evidence="1 2">
    <name type="scientific">Flaviflexus ciconiae</name>
    <dbReference type="NCBI Taxonomy" id="2496867"/>
    <lineage>
        <taxon>Bacteria</taxon>
        <taxon>Bacillati</taxon>
        <taxon>Actinomycetota</taxon>
        <taxon>Actinomycetes</taxon>
        <taxon>Actinomycetales</taxon>
        <taxon>Actinomycetaceae</taxon>
        <taxon>Flaviflexus</taxon>
    </lineage>
</organism>
<dbReference type="Proteomes" id="UP000280344">
    <property type="component" value="Chromosome"/>
</dbReference>
<reference evidence="1 2" key="1">
    <citation type="submission" date="2018-12" db="EMBL/GenBank/DDBJ databases">
        <title>Complete genome sequence of Flaviflexus sp. H23T48.</title>
        <authorList>
            <person name="Bae J.-W."/>
            <person name="Lee J.-Y."/>
        </authorList>
    </citation>
    <scope>NUCLEOTIDE SEQUENCE [LARGE SCALE GENOMIC DNA]</scope>
    <source>
        <strain evidence="1 2">H23T48</strain>
    </source>
</reference>
<keyword evidence="2" id="KW-1185">Reference proteome</keyword>
<gene>
    <name evidence="1" type="ORF">EJ997_09005</name>
</gene>
<dbReference type="EMBL" id="CP034593">
    <property type="protein sequence ID" value="AZQ77451.1"/>
    <property type="molecule type" value="Genomic_DNA"/>
</dbReference>
<evidence type="ECO:0000313" key="1">
    <source>
        <dbReference type="EMBL" id="AZQ77451.1"/>
    </source>
</evidence>